<keyword evidence="2" id="KW-1185">Reference proteome</keyword>
<dbReference type="AlphaFoldDB" id="D3Q396"/>
<dbReference type="RefSeq" id="WP_013015637.1">
    <property type="nucleotide sequence ID" value="NC_013947.1"/>
</dbReference>
<sequence length="124" mass="13765">MAPIRSEDRHRYPKDWKQISARIRHGRAAGRCECDGICGTGHTGRCPARQHHRHPVTGSKVVLTVAHLDRTPEHCDDDNLAAMCQRCHLAYDAEQHASNAARTRFRNATAGMEPLFGLDITTGA</sequence>
<dbReference type="Proteomes" id="UP000000844">
    <property type="component" value="Chromosome"/>
</dbReference>
<accession>D3Q396</accession>
<dbReference type="STRING" id="446470.Snas_0348"/>
<dbReference type="KEGG" id="sna:Snas_0348"/>
<proteinExistence type="predicted"/>
<protein>
    <recommendedName>
        <fullName evidence="3">HNH endonuclease</fullName>
    </recommendedName>
</protein>
<dbReference type="eggNOG" id="COG1403">
    <property type="taxonomic scope" value="Bacteria"/>
</dbReference>
<dbReference type="EMBL" id="CP001778">
    <property type="protein sequence ID" value="ADD40066.1"/>
    <property type="molecule type" value="Genomic_DNA"/>
</dbReference>
<reference evidence="1 2" key="1">
    <citation type="journal article" date="2009" name="Stand. Genomic Sci.">
        <title>Complete genome sequence of Stackebrandtia nassauensis type strain (LLR-40K-21).</title>
        <authorList>
            <person name="Munk C."/>
            <person name="Lapidus A."/>
            <person name="Copeland A."/>
            <person name="Jando M."/>
            <person name="Mayilraj S."/>
            <person name="Glavina Del Rio T."/>
            <person name="Nolan M."/>
            <person name="Chen F."/>
            <person name="Lucas S."/>
            <person name="Tice H."/>
            <person name="Cheng J.F."/>
            <person name="Han C."/>
            <person name="Detter J.C."/>
            <person name="Bruce D."/>
            <person name="Goodwin L."/>
            <person name="Chain P."/>
            <person name="Pitluck S."/>
            <person name="Goker M."/>
            <person name="Ovchinikova G."/>
            <person name="Pati A."/>
            <person name="Ivanova N."/>
            <person name="Mavromatis K."/>
            <person name="Chen A."/>
            <person name="Palaniappan K."/>
            <person name="Land M."/>
            <person name="Hauser L."/>
            <person name="Chang Y.J."/>
            <person name="Jeffries C.D."/>
            <person name="Bristow J."/>
            <person name="Eisen J.A."/>
            <person name="Markowitz V."/>
            <person name="Hugenholtz P."/>
            <person name="Kyrpides N.C."/>
            <person name="Klenk H.P."/>
        </authorList>
    </citation>
    <scope>NUCLEOTIDE SEQUENCE [LARGE SCALE GENOMIC DNA]</scope>
    <source>
        <strain evidence="2">DSM 44728 / CIP 108903 / NRRL B-16338 / NBRC 102104 / LLR-40K-21</strain>
    </source>
</reference>
<dbReference type="HOGENOM" id="CLU_114501_1_0_11"/>
<evidence type="ECO:0000313" key="1">
    <source>
        <dbReference type="EMBL" id="ADD40066.1"/>
    </source>
</evidence>
<evidence type="ECO:0008006" key="3">
    <source>
        <dbReference type="Google" id="ProtNLM"/>
    </source>
</evidence>
<gene>
    <name evidence="1" type="ordered locus">Snas_0348</name>
</gene>
<organism evidence="1 2">
    <name type="scientific">Stackebrandtia nassauensis (strain DSM 44728 / CIP 108903 / NRRL B-16338 / NBRC 102104 / LLR-40K-21)</name>
    <dbReference type="NCBI Taxonomy" id="446470"/>
    <lineage>
        <taxon>Bacteria</taxon>
        <taxon>Bacillati</taxon>
        <taxon>Actinomycetota</taxon>
        <taxon>Actinomycetes</taxon>
        <taxon>Glycomycetales</taxon>
        <taxon>Glycomycetaceae</taxon>
        <taxon>Stackebrandtia</taxon>
    </lineage>
</organism>
<name>D3Q396_STANL</name>
<evidence type="ECO:0000313" key="2">
    <source>
        <dbReference type="Proteomes" id="UP000000844"/>
    </source>
</evidence>
<dbReference type="OrthoDB" id="7066992at2"/>